<comment type="subcellular location">
    <subcellularLocation>
        <location evidence="1">Membrane</location>
        <topology evidence="1">Multi-pass membrane protein</topology>
    </subcellularLocation>
</comment>
<proteinExistence type="predicted"/>
<accession>H7EPA7</accession>
<dbReference type="RefSeq" id="WP_002706422.1">
    <property type="nucleotide sequence ID" value="NZ_AGRW01000054.1"/>
</dbReference>
<dbReference type="PANTHER" id="PTHR37306:SF1">
    <property type="entry name" value="COLICIN V PRODUCTION PROTEIN"/>
    <property type="match status" value="1"/>
</dbReference>
<dbReference type="eggNOG" id="COG1286">
    <property type="taxonomic scope" value="Bacteria"/>
</dbReference>
<name>H7EPA7_9SPIR</name>
<evidence type="ECO:0000313" key="7">
    <source>
        <dbReference type="Proteomes" id="UP000003571"/>
    </source>
</evidence>
<evidence type="ECO:0000256" key="4">
    <source>
        <dbReference type="ARBA" id="ARBA00023136"/>
    </source>
</evidence>
<dbReference type="GO" id="GO:0009403">
    <property type="term" value="P:toxin biosynthetic process"/>
    <property type="evidence" value="ECO:0007669"/>
    <property type="project" value="InterPro"/>
</dbReference>
<keyword evidence="4 5" id="KW-0472">Membrane</keyword>
<protein>
    <submittedName>
        <fullName evidence="6">Colicin V production protein</fullName>
    </submittedName>
</protein>
<evidence type="ECO:0000256" key="3">
    <source>
        <dbReference type="ARBA" id="ARBA00022989"/>
    </source>
</evidence>
<dbReference type="AlphaFoldDB" id="H7EPA7"/>
<dbReference type="InterPro" id="IPR003825">
    <property type="entry name" value="Colicin-V_CvpA"/>
</dbReference>
<dbReference type="EMBL" id="AGRW01000054">
    <property type="protein sequence ID" value="EIC00740.1"/>
    <property type="molecule type" value="Genomic_DNA"/>
</dbReference>
<reference evidence="6 7" key="1">
    <citation type="submission" date="2011-09" db="EMBL/GenBank/DDBJ databases">
        <title>The draft genome of Treponema saccharophilum DSM 2985.</title>
        <authorList>
            <consortium name="US DOE Joint Genome Institute (JGI-PGF)"/>
            <person name="Lucas S."/>
            <person name="Copeland A."/>
            <person name="Lapidus A."/>
            <person name="Glavina del Rio T."/>
            <person name="Dalin E."/>
            <person name="Tice H."/>
            <person name="Bruce D."/>
            <person name="Goodwin L."/>
            <person name="Pitluck S."/>
            <person name="Peters L."/>
            <person name="Kyrpides N."/>
            <person name="Mavromatis K."/>
            <person name="Ivanova N."/>
            <person name="Markowitz V."/>
            <person name="Cheng J.-F."/>
            <person name="Hugenholtz P."/>
            <person name="Woyke T."/>
            <person name="Wu D."/>
            <person name="Gronow S."/>
            <person name="Wellnitz S."/>
            <person name="Brambilla E."/>
            <person name="Klenk H.-P."/>
            <person name="Eisen J.A."/>
        </authorList>
    </citation>
    <scope>NUCLEOTIDE SEQUENCE [LARGE SCALE GENOMIC DNA]</scope>
    <source>
        <strain evidence="6 7">DSM 2985</strain>
    </source>
</reference>
<dbReference type="Pfam" id="PF02674">
    <property type="entry name" value="Colicin_V"/>
    <property type="match status" value="1"/>
</dbReference>
<evidence type="ECO:0000256" key="5">
    <source>
        <dbReference type="SAM" id="Phobius"/>
    </source>
</evidence>
<feature type="transmembrane region" description="Helical" evidence="5">
    <location>
        <begin position="102"/>
        <end position="122"/>
    </location>
</feature>
<feature type="transmembrane region" description="Helical" evidence="5">
    <location>
        <begin position="65"/>
        <end position="90"/>
    </location>
</feature>
<evidence type="ECO:0000256" key="1">
    <source>
        <dbReference type="ARBA" id="ARBA00004141"/>
    </source>
</evidence>
<dbReference type="Proteomes" id="UP000003571">
    <property type="component" value="Unassembled WGS sequence"/>
</dbReference>
<organism evidence="6 7">
    <name type="scientific">Treponema saccharophilum DSM 2985</name>
    <dbReference type="NCBI Taxonomy" id="907348"/>
    <lineage>
        <taxon>Bacteria</taxon>
        <taxon>Pseudomonadati</taxon>
        <taxon>Spirochaetota</taxon>
        <taxon>Spirochaetia</taxon>
        <taxon>Spirochaetales</taxon>
        <taxon>Treponemataceae</taxon>
        <taxon>Treponema</taxon>
    </lineage>
</organism>
<dbReference type="PATRIC" id="fig|907348.3.peg.2800"/>
<keyword evidence="3 5" id="KW-1133">Transmembrane helix</keyword>
<feature type="transmembrane region" description="Helical" evidence="5">
    <location>
        <begin position="30"/>
        <end position="53"/>
    </location>
</feature>
<dbReference type="GO" id="GO:0016020">
    <property type="term" value="C:membrane"/>
    <property type="evidence" value="ECO:0007669"/>
    <property type="project" value="UniProtKB-SubCell"/>
</dbReference>
<keyword evidence="2 5" id="KW-0812">Transmembrane</keyword>
<dbReference type="STRING" id="907348.TresaDRAFT_0213"/>
<dbReference type="PANTHER" id="PTHR37306">
    <property type="entry name" value="COLICIN V PRODUCTION PROTEIN"/>
    <property type="match status" value="1"/>
</dbReference>
<comment type="caution">
    <text evidence="6">The sequence shown here is derived from an EMBL/GenBank/DDBJ whole genome shotgun (WGS) entry which is preliminary data.</text>
</comment>
<sequence length="160" mass="17611">MISLLDVILAVVVFYFAVSAARNGLLKEVFGKLAVILGVVFGVYFCGLLSPYIRKTVDFPILDYILAFMLIFAGVFLLVKIVQIILGGFLKGEILGSLNHALGFFFGFFEGMIIVCSVLIILNAQPWADVSRLVDNSGLWQFLRPALSPSVEFVSSRIVK</sequence>
<evidence type="ECO:0000256" key="2">
    <source>
        <dbReference type="ARBA" id="ARBA00022692"/>
    </source>
</evidence>
<evidence type="ECO:0000313" key="6">
    <source>
        <dbReference type="EMBL" id="EIC00740.1"/>
    </source>
</evidence>
<gene>
    <name evidence="6" type="ORF">TresaDRAFT_0213</name>
</gene>
<keyword evidence="7" id="KW-1185">Reference proteome</keyword>